<feature type="domain" description="FAD-binding" evidence="7">
    <location>
        <begin position="166"/>
        <end position="375"/>
    </location>
</feature>
<protein>
    <submittedName>
        <fullName evidence="8">Monooxygenase</fullName>
    </submittedName>
</protein>
<dbReference type="EMBL" id="QZAV01000294">
    <property type="protein sequence ID" value="THX30939.1"/>
    <property type="molecule type" value="Genomic_DNA"/>
</dbReference>
<evidence type="ECO:0000313" key="8">
    <source>
        <dbReference type="EMBL" id="THX30939.1"/>
    </source>
</evidence>
<dbReference type="InterPro" id="IPR050493">
    <property type="entry name" value="FAD-dep_Monooxygenase_BioMet"/>
</dbReference>
<accession>A0A4S9EAC1</accession>
<name>A0A4S9EAC1_AURPU</name>
<evidence type="ECO:0000256" key="5">
    <source>
        <dbReference type="ARBA" id="ARBA00023033"/>
    </source>
</evidence>
<dbReference type="Pfam" id="PF00890">
    <property type="entry name" value="FAD_binding_2"/>
    <property type="match status" value="1"/>
</dbReference>
<dbReference type="GO" id="GO:0004497">
    <property type="term" value="F:monooxygenase activity"/>
    <property type="evidence" value="ECO:0007669"/>
    <property type="project" value="UniProtKB-KW"/>
</dbReference>
<organism evidence="8 9">
    <name type="scientific">Aureobasidium pullulans</name>
    <name type="common">Black yeast</name>
    <name type="synonym">Pullularia pullulans</name>
    <dbReference type="NCBI Taxonomy" id="5580"/>
    <lineage>
        <taxon>Eukaryota</taxon>
        <taxon>Fungi</taxon>
        <taxon>Dikarya</taxon>
        <taxon>Ascomycota</taxon>
        <taxon>Pezizomycotina</taxon>
        <taxon>Dothideomycetes</taxon>
        <taxon>Dothideomycetidae</taxon>
        <taxon>Dothideales</taxon>
        <taxon>Saccotheciaceae</taxon>
        <taxon>Aureobasidium</taxon>
    </lineage>
</organism>
<dbReference type="InterPro" id="IPR002938">
    <property type="entry name" value="FAD-bd"/>
</dbReference>
<evidence type="ECO:0000313" key="9">
    <source>
        <dbReference type="Proteomes" id="UP000308953"/>
    </source>
</evidence>
<keyword evidence="5 8" id="KW-0503">Monooxygenase</keyword>
<dbReference type="AlphaFoldDB" id="A0A4S9EAC1"/>
<evidence type="ECO:0000256" key="4">
    <source>
        <dbReference type="ARBA" id="ARBA00023002"/>
    </source>
</evidence>
<evidence type="ECO:0000256" key="1">
    <source>
        <dbReference type="ARBA" id="ARBA00007992"/>
    </source>
</evidence>
<keyword evidence="4" id="KW-0560">Oxidoreductase</keyword>
<comment type="caution">
    <text evidence="8">The sequence shown here is derived from an EMBL/GenBank/DDBJ whole genome shotgun (WGS) entry which is preliminary data.</text>
</comment>
<sequence>MSETYCPGLSQMAIGSEVEHWDVVIVGAGIAGLAAAIALRQEGRSILVLEKSSMNKEVGALISLQPNASKIVNGWNMTPFLEEKKPMVDEAFRLLNVEGKLQVEMKLNTSQFGADRMLYHRQDLHDALRQAATSEDMPGSPAVIRTSSGVIGCDCDTGVVHLSNGSSVQGDVVVGADGIRSAIRDEVIEGSASEGSKAIPTGLSAYRILVETDKLPKLDISEDVFSLKRSATTMIVGHDKRVIMGPGRGGEMFGLVCLVPDPNPNNEGTSWNNSAPLEEVLEAFEAFPAWVKEIMSHAPDVALWQLRDIDPLTTWTKGRAILIGDAAHAMLPTQGQGASQSIEDAEALQAYLSDIGKEASGQDIQERLEAVQRARYDRASLIQAYSRLQAKPAASQDNKTVKLNPQEFMEYNCNYSGAKDWVERNREAEEMAYKQTAARA</sequence>
<dbReference type="PANTHER" id="PTHR13789">
    <property type="entry name" value="MONOOXYGENASE"/>
    <property type="match status" value="1"/>
</dbReference>
<evidence type="ECO:0000256" key="2">
    <source>
        <dbReference type="ARBA" id="ARBA00022630"/>
    </source>
</evidence>
<evidence type="ECO:0000256" key="3">
    <source>
        <dbReference type="ARBA" id="ARBA00022827"/>
    </source>
</evidence>
<dbReference type="InterPro" id="IPR036188">
    <property type="entry name" value="FAD/NAD-bd_sf"/>
</dbReference>
<dbReference type="Proteomes" id="UP000308953">
    <property type="component" value="Unassembled WGS sequence"/>
</dbReference>
<dbReference type="SUPFAM" id="SSF51905">
    <property type="entry name" value="FAD/NAD(P)-binding domain"/>
    <property type="match status" value="1"/>
</dbReference>
<dbReference type="PANTHER" id="PTHR13789:SF314">
    <property type="entry name" value="FAD-BINDING DOMAIN-CONTAINING PROTEIN"/>
    <property type="match status" value="1"/>
</dbReference>
<dbReference type="PRINTS" id="PR00420">
    <property type="entry name" value="RNGMNOXGNASE"/>
</dbReference>
<dbReference type="SUPFAM" id="SSF54373">
    <property type="entry name" value="FAD-linked reductases, C-terminal domain"/>
    <property type="match status" value="1"/>
</dbReference>
<keyword evidence="2" id="KW-0285">Flavoprotein</keyword>
<evidence type="ECO:0000259" key="7">
    <source>
        <dbReference type="Pfam" id="PF01494"/>
    </source>
</evidence>
<proteinExistence type="inferred from homology"/>
<keyword evidence="3" id="KW-0274">FAD</keyword>
<gene>
    <name evidence="8" type="ORF">D6D10_08513</name>
</gene>
<reference evidence="8 9" key="1">
    <citation type="submission" date="2018-10" db="EMBL/GenBank/DDBJ databases">
        <title>Fifty Aureobasidium pullulans genomes reveal a recombining polyextremotolerant generalist.</title>
        <authorList>
            <person name="Gostincar C."/>
            <person name="Turk M."/>
            <person name="Zajc J."/>
            <person name="Gunde-Cimerman N."/>
        </authorList>
    </citation>
    <scope>NUCLEOTIDE SEQUENCE [LARGE SCALE GENOMIC DNA]</scope>
    <source>
        <strain evidence="8 9">EXF-9785</strain>
    </source>
</reference>
<dbReference type="GO" id="GO:0071949">
    <property type="term" value="F:FAD binding"/>
    <property type="evidence" value="ECO:0007669"/>
    <property type="project" value="InterPro"/>
</dbReference>
<dbReference type="Pfam" id="PF01494">
    <property type="entry name" value="FAD_binding_3"/>
    <property type="match status" value="1"/>
</dbReference>
<evidence type="ECO:0000259" key="6">
    <source>
        <dbReference type="Pfam" id="PF00890"/>
    </source>
</evidence>
<comment type="similarity">
    <text evidence="1">Belongs to the paxM FAD-dependent monooxygenase family.</text>
</comment>
<dbReference type="InterPro" id="IPR003953">
    <property type="entry name" value="FAD-dep_OxRdtase_2_FAD-bd"/>
</dbReference>
<feature type="domain" description="FAD-dependent oxidoreductase 2 FAD-binding" evidence="6">
    <location>
        <begin position="22"/>
        <end position="53"/>
    </location>
</feature>
<dbReference type="Gene3D" id="3.50.50.60">
    <property type="entry name" value="FAD/NAD(P)-binding domain"/>
    <property type="match status" value="1"/>
</dbReference>